<reference evidence="1" key="1">
    <citation type="submission" date="2022-04" db="EMBL/GenBank/DDBJ databases">
        <title>Carnegiea gigantea Genome sequencing and assembly v2.</title>
        <authorList>
            <person name="Copetti D."/>
            <person name="Sanderson M.J."/>
            <person name="Burquez A."/>
            <person name="Wojciechowski M.F."/>
        </authorList>
    </citation>
    <scope>NUCLEOTIDE SEQUENCE</scope>
    <source>
        <strain evidence="1">SGP5-SGP5p</strain>
        <tissue evidence="1">Aerial part</tissue>
    </source>
</reference>
<dbReference type="OrthoDB" id="10618491at2759"/>
<dbReference type="Proteomes" id="UP001153076">
    <property type="component" value="Unassembled WGS sequence"/>
</dbReference>
<proteinExistence type="predicted"/>
<accession>A0A9Q1KX14</accession>
<protein>
    <submittedName>
        <fullName evidence="1">Uncharacterized protein</fullName>
    </submittedName>
</protein>
<comment type="caution">
    <text evidence="1">The sequence shown here is derived from an EMBL/GenBank/DDBJ whole genome shotgun (WGS) entry which is preliminary data.</text>
</comment>
<sequence length="307" mass="33109">MKEIHTAENAPAAPPPLAAITGTVSNGIIKALLTSSVGSAFEAACWSCNAYSKFHSTSPIDGLSTPYSARHFSAASTYFFKDAELIVPWRLGSMIFSNSPFLYDDMAHSARFTCSLGNAGFMAGRAVSTSRRTTPKEYTSDFSENVGGLDISVDDTMGCTCVEVVEPTGCPDAYLEPLLPSQWDLKLGAIEVLSEHPIGHVLIHKAHLGSLITIAHEGHKMTVSELGEQLYLRLELIDSLLRLWITSLYSHLGPIIQFSKINLPKSTNSDHSLLIEVVGGILQLIETKEPSNSFVCGGNNAALARPK</sequence>
<name>A0A9Q1KX14_9CARY</name>
<organism evidence="1 2">
    <name type="scientific">Carnegiea gigantea</name>
    <dbReference type="NCBI Taxonomy" id="171969"/>
    <lineage>
        <taxon>Eukaryota</taxon>
        <taxon>Viridiplantae</taxon>
        <taxon>Streptophyta</taxon>
        <taxon>Embryophyta</taxon>
        <taxon>Tracheophyta</taxon>
        <taxon>Spermatophyta</taxon>
        <taxon>Magnoliopsida</taxon>
        <taxon>eudicotyledons</taxon>
        <taxon>Gunneridae</taxon>
        <taxon>Pentapetalae</taxon>
        <taxon>Caryophyllales</taxon>
        <taxon>Cactineae</taxon>
        <taxon>Cactaceae</taxon>
        <taxon>Cactoideae</taxon>
        <taxon>Echinocereeae</taxon>
        <taxon>Carnegiea</taxon>
    </lineage>
</organism>
<keyword evidence="2" id="KW-1185">Reference proteome</keyword>
<dbReference type="EMBL" id="JAKOGI010000011">
    <property type="protein sequence ID" value="KAJ8451088.1"/>
    <property type="molecule type" value="Genomic_DNA"/>
</dbReference>
<evidence type="ECO:0000313" key="2">
    <source>
        <dbReference type="Proteomes" id="UP001153076"/>
    </source>
</evidence>
<dbReference type="AlphaFoldDB" id="A0A9Q1KX14"/>
<gene>
    <name evidence="1" type="ORF">Cgig2_026897</name>
</gene>
<evidence type="ECO:0000313" key="1">
    <source>
        <dbReference type="EMBL" id="KAJ8451088.1"/>
    </source>
</evidence>